<evidence type="ECO:0000259" key="2">
    <source>
        <dbReference type="Pfam" id="PF00296"/>
    </source>
</evidence>
<evidence type="ECO:0000313" key="3">
    <source>
        <dbReference type="EMBL" id="SCG80450.1"/>
    </source>
</evidence>
<dbReference type="GO" id="GO:0016705">
    <property type="term" value="F:oxidoreductase activity, acting on paired donors, with incorporation or reduction of molecular oxygen"/>
    <property type="evidence" value="ECO:0007669"/>
    <property type="project" value="InterPro"/>
</dbReference>
<organism evidence="3 4">
    <name type="scientific">Micromonospora echinaurantiaca</name>
    <dbReference type="NCBI Taxonomy" id="47857"/>
    <lineage>
        <taxon>Bacteria</taxon>
        <taxon>Bacillati</taxon>
        <taxon>Actinomycetota</taxon>
        <taxon>Actinomycetes</taxon>
        <taxon>Micromonosporales</taxon>
        <taxon>Micromonosporaceae</taxon>
        <taxon>Micromonospora</taxon>
    </lineage>
</organism>
<sequence>MTDYGHELMFGTFVTPTAQPAQQAVDLAVLADRVGLDLVTFQDHPYQPRFHDTWTLLSYVAARTERVRLSGNVINLPLRQPAVLARSAASLDLLSGGRFELGIGAGAFWEAIEAMGGRRLAPGEAIGALTEAIEVIRATWAAEQPGAVRVKGEYYQVNGAKRGPAPAHRIDVWLGAYKPRMLRLTGRVADGWLPTLAYLPGGVADLAESNRVIDEAALAAGRQPTAVRRLLNIAGRFTDTGRALLDGPPEQWAEDLAGLTLDHGVSAFILATDDPATTERFAAEVVPATRELVAEERARRAG</sequence>
<dbReference type="RefSeq" id="WP_088997198.1">
    <property type="nucleotide sequence ID" value="NZ_LT607750.1"/>
</dbReference>
<keyword evidence="1" id="KW-0560">Oxidoreductase</keyword>
<proteinExistence type="predicted"/>
<dbReference type="InterPro" id="IPR036661">
    <property type="entry name" value="Luciferase-like_sf"/>
</dbReference>
<protein>
    <submittedName>
        <fullName evidence="3">Flavin-dependent oxidoreductase, luciferase family (Includes alkanesulfonate monooxygenase SsuD and methylene tetrahydromethanopterin reductase)</fullName>
    </submittedName>
</protein>
<dbReference type="PANTHER" id="PTHR43244">
    <property type="match status" value="1"/>
</dbReference>
<evidence type="ECO:0000313" key="4">
    <source>
        <dbReference type="Proteomes" id="UP000198217"/>
    </source>
</evidence>
<evidence type="ECO:0000256" key="1">
    <source>
        <dbReference type="ARBA" id="ARBA00023002"/>
    </source>
</evidence>
<dbReference type="EMBL" id="LT607750">
    <property type="protein sequence ID" value="SCG80450.1"/>
    <property type="molecule type" value="Genomic_DNA"/>
</dbReference>
<dbReference type="InterPro" id="IPR050564">
    <property type="entry name" value="F420-G6PD/mer"/>
</dbReference>
<gene>
    <name evidence="3" type="ORF">GA0070609_6447</name>
</gene>
<keyword evidence="3" id="KW-0503">Monooxygenase</keyword>
<dbReference type="SUPFAM" id="SSF51679">
    <property type="entry name" value="Bacterial luciferase-like"/>
    <property type="match status" value="1"/>
</dbReference>
<dbReference type="CDD" id="cd01097">
    <property type="entry name" value="Tetrahydromethanopterin_reductase"/>
    <property type="match status" value="1"/>
</dbReference>
<name>A0A1C5KCH3_9ACTN</name>
<dbReference type="GO" id="GO:0004497">
    <property type="term" value="F:monooxygenase activity"/>
    <property type="evidence" value="ECO:0007669"/>
    <property type="project" value="UniProtKB-KW"/>
</dbReference>
<feature type="domain" description="Luciferase-like" evidence="2">
    <location>
        <begin position="16"/>
        <end position="232"/>
    </location>
</feature>
<dbReference type="Proteomes" id="UP000198217">
    <property type="component" value="Chromosome I"/>
</dbReference>
<reference evidence="3 4" key="1">
    <citation type="submission" date="2016-06" db="EMBL/GenBank/DDBJ databases">
        <authorList>
            <person name="Kjaerup R.B."/>
            <person name="Dalgaard T.S."/>
            <person name="Juul-Madsen H.R."/>
        </authorList>
    </citation>
    <scope>NUCLEOTIDE SEQUENCE [LARGE SCALE GENOMIC DNA]</scope>
    <source>
        <strain evidence="3 4">DSM 43904</strain>
    </source>
</reference>
<dbReference type="PANTHER" id="PTHR43244:SF1">
    <property type="entry name" value="5,10-METHYLENETETRAHYDROMETHANOPTERIN REDUCTASE"/>
    <property type="match status" value="1"/>
</dbReference>
<dbReference type="InterPro" id="IPR011251">
    <property type="entry name" value="Luciferase-like_dom"/>
</dbReference>
<accession>A0A1C5KCH3</accession>
<dbReference type="Pfam" id="PF00296">
    <property type="entry name" value="Bac_luciferase"/>
    <property type="match status" value="1"/>
</dbReference>
<keyword evidence="4" id="KW-1185">Reference proteome</keyword>
<dbReference type="Gene3D" id="3.20.20.30">
    <property type="entry name" value="Luciferase-like domain"/>
    <property type="match status" value="1"/>
</dbReference>
<dbReference type="AlphaFoldDB" id="A0A1C5KCH3"/>